<accession>A0A916VMH5</accession>
<proteinExistence type="predicted"/>
<dbReference type="InterPro" id="IPR009325">
    <property type="entry name" value="DUF983"/>
</dbReference>
<dbReference type="Proteomes" id="UP000628017">
    <property type="component" value="Unassembled WGS sequence"/>
</dbReference>
<keyword evidence="3" id="KW-1185">Reference proteome</keyword>
<reference evidence="2" key="1">
    <citation type="journal article" date="2014" name="Int. J. Syst. Evol. Microbiol.">
        <title>Complete genome sequence of Corynebacterium casei LMG S-19264T (=DSM 44701T), isolated from a smear-ripened cheese.</title>
        <authorList>
            <consortium name="US DOE Joint Genome Institute (JGI-PGF)"/>
            <person name="Walter F."/>
            <person name="Albersmeier A."/>
            <person name="Kalinowski J."/>
            <person name="Ruckert C."/>
        </authorList>
    </citation>
    <scope>NUCLEOTIDE SEQUENCE</scope>
    <source>
        <strain evidence="2">CGMCC 1.15880</strain>
    </source>
</reference>
<sequence>MENNDHIIDPNVAEREAKPAMLRGWRRKCPNCGTGPLLKGYLTVRDTCEVCSEELYHHRADDGPAYVTILICGHLLAPLIMFVFETFRPNALVLTVGFMVAFVALALYMLPRIKGVFVGLQWAKRMHGFGRDVAPVAAE</sequence>
<keyword evidence="2" id="KW-0479">Metal-binding</keyword>
<evidence type="ECO:0000313" key="2">
    <source>
        <dbReference type="EMBL" id="GGA08675.1"/>
    </source>
</evidence>
<dbReference type="AlphaFoldDB" id="A0A916VMH5"/>
<keyword evidence="2" id="KW-0862">Zinc</keyword>
<feature type="transmembrane region" description="Helical" evidence="1">
    <location>
        <begin position="91"/>
        <end position="110"/>
    </location>
</feature>
<dbReference type="GO" id="GO:0008270">
    <property type="term" value="F:zinc ion binding"/>
    <property type="evidence" value="ECO:0007669"/>
    <property type="project" value="UniProtKB-KW"/>
</dbReference>
<organism evidence="2 3">
    <name type="scientific">Neptunicoccus cionae</name>
    <dbReference type="NCBI Taxonomy" id="2035344"/>
    <lineage>
        <taxon>Bacteria</taxon>
        <taxon>Pseudomonadati</taxon>
        <taxon>Pseudomonadota</taxon>
        <taxon>Alphaproteobacteria</taxon>
        <taxon>Rhodobacterales</taxon>
        <taxon>Paracoccaceae</taxon>
        <taxon>Neptunicoccus</taxon>
    </lineage>
</organism>
<evidence type="ECO:0000256" key="1">
    <source>
        <dbReference type="SAM" id="Phobius"/>
    </source>
</evidence>
<protein>
    <submittedName>
        <fullName evidence="2">Zinc-finger protein</fullName>
    </submittedName>
</protein>
<reference evidence="2" key="2">
    <citation type="submission" date="2020-09" db="EMBL/GenBank/DDBJ databases">
        <authorList>
            <person name="Sun Q."/>
            <person name="Zhou Y."/>
        </authorList>
    </citation>
    <scope>NUCLEOTIDE SEQUENCE</scope>
    <source>
        <strain evidence="2">CGMCC 1.15880</strain>
    </source>
</reference>
<feature type="transmembrane region" description="Helical" evidence="1">
    <location>
        <begin position="65"/>
        <end position="84"/>
    </location>
</feature>
<keyword evidence="2" id="KW-0863">Zinc-finger</keyword>
<dbReference type="EMBL" id="BMKA01000001">
    <property type="protein sequence ID" value="GGA08675.1"/>
    <property type="molecule type" value="Genomic_DNA"/>
</dbReference>
<keyword evidence="1" id="KW-1133">Transmembrane helix</keyword>
<comment type="caution">
    <text evidence="2">The sequence shown here is derived from an EMBL/GenBank/DDBJ whole genome shotgun (WGS) entry which is preliminary data.</text>
</comment>
<keyword evidence="1" id="KW-0472">Membrane</keyword>
<gene>
    <name evidence="2" type="ORF">GCM10011498_05740</name>
</gene>
<dbReference type="RefSeq" id="WP_188671600.1">
    <property type="nucleotide sequence ID" value="NZ_BMKA01000001.1"/>
</dbReference>
<name>A0A916VMH5_9RHOB</name>
<dbReference type="Pfam" id="PF06170">
    <property type="entry name" value="DUF983"/>
    <property type="match status" value="1"/>
</dbReference>
<keyword evidence="1" id="KW-0812">Transmembrane</keyword>
<evidence type="ECO:0000313" key="3">
    <source>
        <dbReference type="Proteomes" id="UP000628017"/>
    </source>
</evidence>